<sequence>MEFLSVVFGNSLDFLLKPIGQELGYLFCYNSRVKELNQKAEKLLREKERVQHEVEDAERNGKGIHAPVSDWLLKVDEMIPKNEEFQKDGSNSKTKCFNGLFPNLIVRHQLGRRAAKLGVDVDELMKDSKFDEVSYRPSPTWIGSVFSVMGYESLKSRNETVEEIMKALRDSSVRIIGVCGQGGVGKTTIVKEVAKKAREMKLFTEVVMATATRNPEIKSIQGQIADMLGMTLEEESEMGRAGQLRERLKKYKENILVIIDDLWDGLDLNKLGVPAHDDDSSQKTTRDESVSLGSKREKEIYGGCKILLTSRSKEVLSTMAVKENSIISVEVLQEKEAELLFKKVARLHDKNSELDSLASKVAKKCAGLPVALVTVGRALKNMNYSVWNDVLRQLERQEFMGVQEYMEFSTKLSYDQLKDEELKAIFLLCAQMGNDSLIVDLLKYCIGLGILKDIYTIREARDKLNKLIGILKNSSLLTDGYSSDRFTIHDLVCDAALSIACKEQDAFIKRNIKLVDWIDEDKLEQCTTISLRYCDIIDELPQNINCPRLKVFHFDNKGRSLCLPDKFFEGMIKLRVLVLTGFDLSCMPSSIKCLKNLRMLCLEHCIIGDGLSLIGGLKKLRILSLSGSVLRSFPAELGHNLQLLDISNCFELGVIPPNVISCLNNLEEFYLRNILVQWEIEGKATASLAELSHLSHLKALDIHIPDLDVFPKNLYFHALDYYMIAIGDFKMFLMEGFKMPDPYEVSRTLALHLKEGNSIHFQKAIKLLFKTVENLFLGKLNGVEDIFYELNLQGFPDLKHLYIANNNDIKYIFNSMNLLLLQGVFPKLESLHLYELEKLETICSSDLPDTSFRNLKLVKIKMCHQLQNVFSLSMVRLLTKLETIEVSDCNALKEIVDKQRQGNTEIEVGDYEVDKVEFPELRHLTLQGLFQLTGFYTNGMLLFTERVEVPKLENLVLSSIKISQIWGDIHTSPAPNFQSLIKLDVKNCDNLKYLLSISMAEFLVNLKNLRVSTCEGMEELIAQEDSANITKQVHIFRNLKEIELSDMRNLTEIWHKVGNDVGSDSYCNLESVVIEKCRKLVTVFPPYMAGMLKSIDSLMVDGSDSVETLFDIANIIDLPTDGEKDICLRKVSIWSLPNLKHIWNRDPEGILNFQKLQDVMVSRCHNIKNLFPFSVARGLNQLESLRIYSCDGIEHIMGSRQGSNVDNVAFEFPQLTSISFNGLHELRSIYPGKHEIKWPQLKNFECRGCDKLIRFTAETTNSEGLPFLSEQVILKLQRLEIGRKEADLLSCCINNCHLDSLKALTLNKLKNSDFLFRLLPRTPNLEKLYLWNCDLQKLLPPRRLAALEKIGTVVQLKDLSLMCVHSLRDIGFEQDPTLFQQLQKLTITYCRGLTNLALGSICFNHLTYLEVRGCHGLINLMKSSTAKSLSQLITLEVSNCKMMEEIVAEKGSGDERENEIPFHRLTTLKLDSLKNLSSFCSSKYCLFVLPLLECLVVCKCPKMKIFSQGATVKAPKLRKVYFAKGKEEGKSYWSDDLNNTIHKVSTDVTGLEYIDVLNLRDHPQLSQLEEFWHGNVPLPENCFANLKSLVVENCEFLSIGIPCHVLPYLKNLEELQVESCKSMEKIFDISNIKTGGVLFHLRTLTLRNLPNLKNIFFQHSEYLKVSNDPRQEICFSNLEKLTMERCDFLSIIIPCNLVPCLKKLRILDVQSCSSVEKIFDVNDEMMTSEKKGLDFSLEHLGLYNLPTLKIVWGLKKGFFNFPNLNYVWISSCQSLNFLFPASLAKTLQSLQYLSITNCEEMEEIVRKDEAAAEVAISKFRFPCLTRLHLEGLLKLECFYPGKHNLEFPILRHLNMFHCGKLEIFSKDFRSYEDDIGRSIDGQALFSLQEVVPKLENLTLNPNDTMMLSCGESKGILQKIKTLKLQCFHNVNEGDTLPYGFLNSIPNIEALEVFCSGFKVIFASQMPEDDDIRRLAQLTRLNLGMLPGLKSIGLEHSWIDPLCSNLQVLEVSRCNSLTTLVQSVVSFCNMKELSISSCDGLEYLFTSSTAKSLVQLEKMSIKFSKSIKQIVAKEEDESSFDEIKFGKLEELSLISLSSLLSFFTGNITLNFPSLEKLSIIECLRMEIFSQGIINAPKLEAIKVNWDWEDNDFRWDADLNTTIVKLLDEKVALQQYKYLKLSDYPNIDKVWHNEAPLPKPCFGKLQTLVVENCDFLSTVLPSYLITYLKNLKKLQVKNCIEAEVIFDINGVNMPTNYKEVSFSLEILALDELPNLKHVWSKDPEGIADFGNLKQVQVTKCSGLKTLYTTSLSKKLRKLEKLTIKSCEAMEEIVEKDEAAAESINTEFLFPWLTLLVLSEMPKLKFFYAGRHNLVCTNLKHLHVYHCGKLDVFTMESQSYLKGQARDDQGDSSIDALPLFSTLKVIPKLEELSLNEKEAMMLWHEESHQNLLHNVKCLRLYCFRNANEADTLQFGFLLKVPNTETLAIACSDFKEIFPSRKLEDDHITKLAQLKEMRLVELSELSSIGLEHSWLYRVCDNLEILKIRRCPRLTKLVQSAVSFSNLKELLLKQCHGLEYLFTSSTASSLEKLKEMHIEECESIKEIVSEKEGESTQDDLIFEQLKKISLKFLPSLTSFFTGHSSLKLPSLHKVAVNQCPKMKFFSHGSISAPILMGIWTSLDKYGSYDLHWECDLNSTIKQLFNDKEAVIS</sequence>
<name>A0ACB9Q0L5_BAUVA</name>
<reference evidence="1 2" key="1">
    <citation type="journal article" date="2022" name="DNA Res.">
        <title>Chromosomal-level genome assembly of the orchid tree Bauhinia variegata (Leguminosae; Cercidoideae) supports the allotetraploid origin hypothesis of Bauhinia.</title>
        <authorList>
            <person name="Zhong Y."/>
            <person name="Chen Y."/>
            <person name="Zheng D."/>
            <person name="Pang J."/>
            <person name="Liu Y."/>
            <person name="Luo S."/>
            <person name="Meng S."/>
            <person name="Qian L."/>
            <person name="Wei D."/>
            <person name="Dai S."/>
            <person name="Zhou R."/>
        </authorList>
    </citation>
    <scope>NUCLEOTIDE SEQUENCE [LARGE SCALE GENOMIC DNA]</scope>
    <source>
        <strain evidence="1">BV-YZ2020</strain>
    </source>
</reference>
<comment type="caution">
    <text evidence="1">The sequence shown here is derived from an EMBL/GenBank/DDBJ whole genome shotgun (WGS) entry which is preliminary data.</text>
</comment>
<organism evidence="1 2">
    <name type="scientific">Bauhinia variegata</name>
    <name type="common">Purple orchid tree</name>
    <name type="synonym">Phanera variegata</name>
    <dbReference type="NCBI Taxonomy" id="167791"/>
    <lineage>
        <taxon>Eukaryota</taxon>
        <taxon>Viridiplantae</taxon>
        <taxon>Streptophyta</taxon>
        <taxon>Embryophyta</taxon>
        <taxon>Tracheophyta</taxon>
        <taxon>Spermatophyta</taxon>
        <taxon>Magnoliopsida</taxon>
        <taxon>eudicotyledons</taxon>
        <taxon>Gunneridae</taxon>
        <taxon>Pentapetalae</taxon>
        <taxon>rosids</taxon>
        <taxon>fabids</taxon>
        <taxon>Fabales</taxon>
        <taxon>Fabaceae</taxon>
        <taxon>Cercidoideae</taxon>
        <taxon>Cercideae</taxon>
        <taxon>Bauhiniinae</taxon>
        <taxon>Bauhinia</taxon>
    </lineage>
</organism>
<gene>
    <name evidence="1" type="ORF">L6164_002739</name>
</gene>
<evidence type="ECO:0000313" key="1">
    <source>
        <dbReference type="EMBL" id="KAI4353814.1"/>
    </source>
</evidence>
<dbReference type="EMBL" id="CM039427">
    <property type="protein sequence ID" value="KAI4353814.1"/>
    <property type="molecule type" value="Genomic_DNA"/>
</dbReference>
<proteinExistence type="predicted"/>
<protein>
    <submittedName>
        <fullName evidence="1">Uncharacterized protein</fullName>
    </submittedName>
</protein>
<accession>A0ACB9Q0L5</accession>
<evidence type="ECO:0000313" key="2">
    <source>
        <dbReference type="Proteomes" id="UP000828941"/>
    </source>
</evidence>
<dbReference type="Proteomes" id="UP000828941">
    <property type="component" value="Chromosome 2"/>
</dbReference>
<keyword evidence="2" id="KW-1185">Reference proteome</keyword>